<gene>
    <name evidence="1" type="ORF">R1sor_005280</name>
</gene>
<dbReference type="EMBL" id="JBJQOH010000003">
    <property type="protein sequence ID" value="KAL3691629.1"/>
    <property type="molecule type" value="Genomic_DNA"/>
</dbReference>
<name>A0ABD3HMS8_9MARC</name>
<dbReference type="AlphaFoldDB" id="A0ABD3HMS8"/>
<keyword evidence="2" id="KW-1185">Reference proteome</keyword>
<protein>
    <submittedName>
        <fullName evidence="1">Uncharacterized protein</fullName>
    </submittedName>
</protein>
<reference evidence="1 2" key="1">
    <citation type="submission" date="2024-09" db="EMBL/GenBank/DDBJ databases">
        <title>Chromosome-scale assembly of Riccia sorocarpa.</title>
        <authorList>
            <person name="Paukszto L."/>
        </authorList>
    </citation>
    <scope>NUCLEOTIDE SEQUENCE [LARGE SCALE GENOMIC DNA]</scope>
    <source>
        <strain evidence="1">LP-2024</strain>
        <tissue evidence="1">Aerial parts of the thallus</tissue>
    </source>
</reference>
<accession>A0ABD3HMS8</accession>
<organism evidence="1 2">
    <name type="scientific">Riccia sorocarpa</name>
    <dbReference type="NCBI Taxonomy" id="122646"/>
    <lineage>
        <taxon>Eukaryota</taxon>
        <taxon>Viridiplantae</taxon>
        <taxon>Streptophyta</taxon>
        <taxon>Embryophyta</taxon>
        <taxon>Marchantiophyta</taxon>
        <taxon>Marchantiopsida</taxon>
        <taxon>Marchantiidae</taxon>
        <taxon>Marchantiales</taxon>
        <taxon>Ricciaceae</taxon>
        <taxon>Riccia</taxon>
    </lineage>
</organism>
<proteinExistence type="predicted"/>
<sequence length="157" mass="17526">MTIKGAWGPSALGHPWDVTRSVGLLKGCATMPRSRKIEVDWQQEDEMWIVAGGKLEEPIAVSTVELRERFPIFMRAAQQFVAAQTTAMTEDDLESLLGCAASSLAEIIPARQRFAVYRAVAFILGYKDRTELPEVLEKAIKETWCEDGETFVGYKEA</sequence>
<evidence type="ECO:0000313" key="2">
    <source>
        <dbReference type="Proteomes" id="UP001633002"/>
    </source>
</evidence>
<evidence type="ECO:0000313" key="1">
    <source>
        <dbReference type="EMBL" id="KAL3691629.1"/>
    </source>
</evidence>
<dbReference type="Proteomes" id="UP001633002">
    <property type="component" value="Unassembled WGS sequence"/>
</dbReference>
<comment type="caution">
    <text evidence="1">The sequence shown here is derived from an EMBL/GenBank/DDBJ whole genome shotgun (WGS) entry which is preliminary data.</text>
</comment>